<dbReference type="Proteomes" id="UP001266305">
    <property type="component" value="Unassembled WGS sequence"/>
</dbReference>
<evidence type="ECO:0008006" key="4">
    <source>
        <dbReference type="Google" id="ProtNLM"/>
    </source>
</evidence>
<feature type="chain" id="PRO_5047362859" description="MHC class I antigen" evidence="1">
    <location>
        <begin position="30"/>
        <end position="80"/>
    </location>
</feature>
<keyword evidence="3" id="KW-1185">Reference proteome</keyword>
<evidence type="ECO:0000313" key="3">
    <source>
        <dbReference type="Proteomes" id="UP001266305"/>
    </source>
</evidence>
<accession>A0ABQ9TRA7</accession>
<proteinExistence type="predicted"/>
<evidence type="ECO:0000313" key="2">
    <source>
        <dbReference type="EMBL" id="KAK2087312.1"/>
    </source>
</evidence>
<comment type="caution">
    <text evidence="2">The sequence shown here is derived from an EMBL/GenBank/DDBJ whole genome shotgun (WGS) entry which is preliminary data.</text>
</comment>
<feature type="signal peptide" evidence="1">
    <location>
        <begin position="1"/>
        <end position="29"/>
    </location>
</feature>
<gene>
    <name evidence="2" type="ORF">P7K49_033219</name>
</gene>
<keyword evidence="1" id="KW-0732">Signal</keyword>
<protein>
    <recommendedName>
        <fullName evidence="4">MHC class I antigen</fullName>
    </recommendedName>
</protein>
<dbReference type="EMBL" id="JASSZA010000019">
    <property type="protein sequence ID" value="KAK2087312.1"/>
    <property type="molecule type" value="Genomic_DNA"/>
</dbReference>
<name>A0ABQ9TRA7_SAGOE</name>
<organism evidence="2 3">
    <name type="scientific">Saguinus oedipus</name>
    <name type="common">Cotton-top tamarin</name>
    <name type="synonym">Oedipomidas oedipus</name>
    <dbReference type="NCBI Taxonomy" id="9490"/>
    <lineage>
        <taxon>Eukaryota</taxon>
        <taxon>Metazoa</taxon>
        <taxon>Chordata</taxon>
        <taxon>Craniata</taxon>
        <taxon>Vertebrata</taxon>
        <taxon>Euteleostomi</taxon>
        <taxon>Mammalia</taxon>
        <taxon>Eutheria</taxon>
        <taxon>Euarchontoglires</taxon>
        <taxon>Primates</taxon>
        <taxon>Haplorrhini</taxon>
        <taxon>Platyrrhini</taxon>
        <taxon>Cebidae</taxon>
        <taxon>Callitrichinae</taxon>
        <taxon>Saguinus</taxon>
    </lineage>
</organism>
<reference evidence="2 3" key="1">
    <citation type="submission" date="2023-05" db="EMBL/GenBank/DDBJ databases">
        <title>B98-5 Cell Line De Novo Hybrid Assembly: An Optical Mapping Approach.</title>
        <authorList>
            <person name="Kananen K."/>
            <person name="Auerbach J.A."/>
            <person name="Kautto E."/>
            <person name="Blachly J.S."/>
        </authorList>
    </citation>
    <scope>NUCLEOTIDE SEQUENCE [LARGE SCALE GENOMIC DNA]</scope>
    <source>
        <strain evidence="2">B95-8</strain>
        <tissue evidence="2">Cell line</tissue>
    </source>
</reference>
<evidence type="ECO:0000256" key="1">
    <source>
        <dbReference type="SAM" id="SignalP"/>
    </source>
</evidence>
<sequence length="80" mass="8010">MENRRGLGQPRAGLCLLLAALQLLPGTQAEGEGVRAVCGPVSDFGRFVGARRGGAGRDAGRGGAGSALTHAQLLASGWAP</sequence>